<evidence type="ECO:0000256" key="7">
    <source>
        <dbReference type="ARBA" id="ARBA00023160"/>
    </source>
</evidence>
<dbReference type="PRINTS" id="PR01071">
    <property type="entry name" value="ACOABIOTINCC"/>
</dbReference>
<name>A0ABM9B2P3_9BACT</name>
<dbReference type="PANTHER" id="PTHR45266">
    <property type="entry name" value="OXALOACETATE DECARBOXYLASE ALPHA CHAIN"/>
    <property type="match status" value="1"/>
</dbReference>
<dbReference type="PANTHER" id="PTHR45266:SF3">
    <property type="entry name" value="OXALOACETATE DECARBOXYLASE ALPHA CHAIN"/>
    <property type="match status" value="1"/>
</dbReference>
<evidence type="ECO:0000256" key="9">
    <source>
        <dbReference type="RuleBase" id="RU364072"/>
    </source>
</evidence>
<dbReference type="PROSITE" id="PS50968">
    <property type="entry name" value="BIOTINYL_LIPOYL"/>
    <property type="match status" value="1"/>
</dbReference>
<evidence type="ECO:0000256" key="4">
    <source>
        <dbReference type="ARBA" id="ARBA00022516"/>
    </source>
</evidence>
<keyword evidence="6 9" id="KW-0443">Lipid metabolism</keyword>
<dbReference type="SUPFAM" id="SSF51230">
    <property type="entry name" value="Single hybrid motif"/>
    <property type="match status" value="1"/>
</dbReference>
<keyword evidence="4 9" id="KW-0444">Lipid biosynthesis</keyword>
<comment type="function">
    <text evidence="1 9">This protein is a component of the acetyl coenzyme A carboxylase complex; first, biotin carboxylase catalyzes the carboxylation of the carrier protein and then the transcarboxylase transfers the carboxyl group to form malonyl-CoA.</text>
</comment>
<sequence>MTLKDIQELIKLIAKTEISEFKYKDGDTAVHIRGKSYNPVGPARSAQAGPSIINVPAPAAVAPQFAAPAAAPAPAAAAAAAAAPAPAGEDAAPDQSKLVEIKSPMIGTFYRSSSPDKPVYVKVGDRVAKGDTVCIVEAMKLFNEIESEVAGKIVKVLVEDAQPIEYDQPLFLVDPA</sequence>
<evidence type="ECO:0000256" key="2">
    <source>
        <dbReference type="ARBA" id="ARBA00005194"/>
    </source>
</evidence>
<dbReference type="NCBIfam" id="NF005457">
    <property type="entry name" value="PRK07051.1"/>
    <property type="match status" value="1"/>
</dbReference>
<evidence type="ECO:0000256" key="3">
    <source>
        <dbReference type="ARBA" id="ARBA00017562"/>
    </source>
</evidence>
<dbReference type="InterPro" id="IPR050709">
    <property type="entry name" value="Biotin_Carboxyl_Carrier/Decarb"/>
</dbReference>
<comment type="caution">
    <text evidence="11">The sequence shown here is derived from an EMBL/GenBank/DDBJ whole genome shotgun (WGS) entry which is preliminary data.</text>
</comment>
<dbReference type="PROSITE" id="PS00188">
    <property type="entry name" value="BIOTIN"/>
    <property type="match status" value="1"/>
</dbReference>
<gene>
    <name evidence="11" type="primary">accB</name>
    <name evidence="11" type="ORF">LEM8419_02509</name>
</gene>
<evidence type="ECO:0000256" key="1">
    <source>
        <dbReference type="ARBA" id="ARBA00003761"/>
    </source>
</evidence>
<dbReference type="RefSeq" id="WP_238751453.1">
    <property type="nucleotide sequence ID" value="NZ_CAKLPZ010000003.1"/>
</dbReference>
<evidence type="ECO:0000313" key="12">
    <source>
        <dbReference type="Proteomes" id="UP000837803"/>
    </source>
</evidence>
<dbReference type="Pfam" id="PF00364">
    <property type="entry name" value="Biotin_lipoyl"/>
    <property type="match status" value="1"/>
</dbReference>
<feature type="domain" description="Lipoyl-binding" evidence="10">
    <location>
        <begin position="98"/>
        <end position="174"/>
    </location>
</feature>
<evidence type="ECO:0000256" key="6">
    <source>
        <dbReference type="ARBA" id="ARBA00023098"/>
    </source>
</evidence>
<protein>
    <recommendedName>
        <fullName evidence="3 9">Biotin carboxyl carrier protein of acetyl-CoA carboxylase</fullName>
    </recommendedName>
</protein>
<accession>A0ABM9B2P3</accession>
<reference evidence="11" key="1">
    <citation type="submission" date="2021-12" db="EMBL/GenBank/DDBJ databases">
        <authorList>
            <person name="Rodrigo-Torres L."/>
            <person name="Arahal R. D."/>
            <person name="Lucena T."/>
        </authorList>
    </citation>
    <scope>NUCLEOTIDE SEQUENCE</scope>
    <source>
        <strain evidence="11">CECT 8419</strain>
    </source>
</reference>
<dbReference type="InterPro" id="IPR001249">
    <property type="entry name" value="AcCoA_biotinCC"/>
</dbReference>
<evidence type="ECO:0000256" key="5">
    <source>
        <dbReference type="ARBA" id="ARBA00022832"/>
    </source>
</evidence>
<dbReference type="Proteomes" id="UP000837803">
    <property type="component" value="Unassembled WGS sequence"/>
</dbReference>
<evidence type="ECO:0000259" key="10">
    <source>
        <dbReference type="PROSITE" id="PS50968"/>
    </source>
</evidence>
<comment type="pathway">
    <text evidence="2 9">Lipid metabolism; fatty acid biosynthesis.</text>
</comment>
<proteinExistence type="predicted"/>
<dbReference type="NCBIfam" id="TIGR00531">
    <property type="entry name" value="BCCP"/>
    <property type="match status" value="1"/>
</dbReference>
<keyword evidence="8 9" id="KW-0092">Biotin</keyword>
<dbReference type="InterPro" id="IPR001882">
    <property type="entry name" value="Biotin_BS"/>
</dbReference>
<organism evidence="11 12">
    <name type="scientific">Neolewinella maritima</name>
    <dbReference type="NCBI Taxonomy" id="1383882"/>
    <lineage>
        <taxon>Bacteria</taxon>
        <taxon>Pseudomonadati</taxon>
        <taxon>Bacteroidota</taxon>
        <taxon>Saprospiria</taxon>
        <taxon>Saprospirales</taxon>
        <taxon>Lewinellaceae</taxon>
        <taxon>Neolewinella</taxon>
    </lineage>
</organism>
<dbReference type="EMBL" id="CAKLPZ010000003">
    <property type="protein sequence ID" value="CAH1001604.1"/>
    <property type="molecule type" value="Genomic_DNA"/>
</dbReference>
<keyword evidence="12" id="KW-1185">Reference proteome</keyword>
<dbReference type="CDD" id="cd06850">
    <property type="entry name" value="biotinyl_domain"/>
    <property type="match status" value="1"/>
</dbReference>
<evidence type="ECO:0000313" key="11">
    <source>
        <dbReference type="EMBL" id="CAH1001604.1"/>
    </source>
</evidence>
<dbReference type="Gene3D" id="2.40.50.100">
    <property type="match status" value="1"/>
</dbReference>
<dbReference type="InterPro" id="IPR011053">
    <property type="entry name" value="Single_hybrid_motif"/>
</dbReference>
<dbReference type="InterPro" id="IPR000089">
    <property type="entry name" value="Biotin_lipoyl"/>
</dbReference>
<evidence type="ECO:0000256" key="8">
    <source>
        <dbReference type="ARBA" id="ARBA00023267"/>
    </source>
</evidence>
<keyword evidence="5 9" id="KW-0276">Fatty acid metabolism</keyword>
<keyword evidence="7 9" id="KW-0275">Fatty acid biosynthesis</keyword>